<protein>
    <submittedName>
        <fullName evidence="1">Uncharacterized protein</fullName>
    </submittedName>
</protein>
<gene>
    <name evidence="1" type="ORF">NPIL_14371</name>
</gene>
<dbReference type="EMBL" id="BMAW01130140">
    <property type="protein sequence ID" value="GFU33744.1"/>
    <property type="molecule type" value="Genomic_DNA"/>
</dbReference>
<evidence type="ECO:0000313" key="1">
    <source>
        <dbReference type="EMBL" id="GFU33744.1"/>
    </source>
</evidence>
<organism evidence="1 2">
    <name type="scientific">Nephila pilipes</name>
    <name type="common">Giant wood spider</name>
    <name type="synonym">Nephila maculata</name>
    <dbReference type="NCBI Taxonomy" id="299642"/>
    <lineage>
        <taxon>Eukaryota</taxon>
        <taxon>Metazoa</taxon>
        <taxon>Ecdysozoa</taxon>
        <taxon>Arthropoda</taxon>
        <taxon>Chelicerata</taxon>
        <taxon>Arachnida</taxon>
        <taxon>Araneae</taxon>
        <taxon>Araneomorphae</taxon>
        <taxon>Entelegynae</taxon>
        <taxon>Araneoidea</taxon>
        <taxon>Nephilidae</taxon>
        <taxon>Nephila</taxon>
    </lineage>
</organism>
<keyword evidence="2" id="KW-1185">Reference proteome</keyword>
<comment type="caution">
    <text evidence="1">The sequence shown here is derived from an EMBL/GenBank/DDBJ whole genome shotgun (WGS) entry which is preliminary data.</text>
</comment>
<reference evidence="1" key="1">
    <citation type="submission" date="2020-08" db="EMBL/GenBank/DDBJ databases">
        <title>Multicomponent nature underlies the extraordinary mechanical properties of spider dragline silk.</title>
        <authorList>
            <person name="Kono N."/>
            <person name="Nakamura H."/>
            <person name="Mori M."/>
            <person name="Yoshida Y."/>
            <person name="Ohtoshi R."/>
            <person name="Malay A.D."/>
            <person name="Moran D.A.P."/>
            <person name="Tomita M."/>
            <person name="Numata K."/>
            <person name="Arakawa K."/>
        </authorList>
    </citation>
    <scope>NUCLEOTIDE SEQUENCE</scope>
</reference>
<proteinExistence type="predicted"/>
<name>A0A8X6UP64_NEPPI</name>
<dbReference type="AlphaFoldDB" id="A0A8X6UP64"/>
<accession>A0A8X6UP64</accession>
<sequence length="112" mass="12710">MCPLLLARLLETKTATQNTEESSQHNPKFVLVLPPNSQDFSCLHWQRQQVWEPHSPQTALLSKQMAQPTCEDKHAYESSTSPVSIVIRLLKPFRVSSIVATYRNGVSSFWEG</sequence>
<evidence type="ECO:0000313" key="2">
    <source>
        <dbReference type="Proteomes" id="UP000887013"/>
    </source>
</evidence>
<dbReference type="Proteomes" id="UP000887013">
    <property type="component" value="Unassembled WGS sequence"/>
</dbReference>